<proteinExistence type="predicted"/>
<organism evidence="1">
    <name type="scientific">Arion vulgaris</name>
    <dbReference type="NCBI Taxonomy" id="1028688"/>
    <lineage>
        <taxon>Eukaryota</taxon>
        <taxon>Metazoa</taxon>
        <taxon>Spiralia</taxon>
        <taxon>Lophotrochozoa</taxon>
        <taxon>Mollusca</taxon>
        <taxon>Gastropoda</taxon>
        <taxon>Heterobranchia</taxon>
        <taxon>Euthyneura</taxon>
        <taxon>Panpulmonata</taxon>
        <taxon>Eupulmonata</taxon>
        <taxon>Stylommatophora</taxon>
        <taxon>Helicina</taxon>
        <taxon>Arionoidea</taxon>
        <taxon>Arionidae</taxon>
        <taxon>Arion</taxon>
    </lineage>
</organism>
<gene>
    <name evidence="1" type="primary">ORF5826</name>
</gene>
<protein>
    <submittedName>
        <fullName evidence="1">Uncharacterized protein</fullName>
    </submittedName>
</protein>
<dbReference type="AlphaFoldDB" id="A0A0B6XYQ8"/>
<reference evidence="1" key="1">
    <citation type="submission" date="2014-12" db="EMBL/GenBank/DDBJ databases">
        <title>Insight into the proteome of Arion vulgaris.</title>
        <authorList>
            <person name="Aradska J."/>
            <person name="Bulat T."/>
            <person name="Smidak R."/>
            <person name="Sarate P."/>
            <person name="Gangsoo J."/>
            <person name="Sialana F."/>
            <person name="Bilban M."/>
            <person name="Lubec G."/>
        </authorList>
    </citation>
    <scope>NUCLEOTIDE SEQUENCE</scope>
    <source>
        <tissue evidence="1">Skin</tissue>
    </source>
</reference>
<name>A0A0B6XYQ8_9EUPU</name>
<sequence length="52" mass="6114">SIIDLIIQMDFCRRVLVQTILNENCYSTLNLVVSSFTLKCRGFNERNMIQFL</sequence>
<feature type="non-terminal residue" evidence="1">
    <location>
        <position position="1"/>
    </location>
</feature>
<evidence type="ECO:0000313" key="1">
    <source>
        <dbReference type="EMBL" id="CEK48958.1"/>
    </source>
</evidence>
<accession>A0A0B6XYQ8</accession>
<dbReference type="EMBL" id="HACG01002093">
    <property type="protein sequence ID" value="CEK48958.1"/>
    <property type="molecule type" value="Transcribed_RNA"/>
</dbReference>